<evidence type="ECO:0000313" key="3">
    <source>
        <dbReference type="Proteomes" id="UP000594638"/>
    </source>
</evidence>
<proteinExistence type="predicted"/>
<dbReference type="PANTHER" id="PTHR34961:SF7">
    <property type="entry name" value="TRANSMEMBRANE PROTEIN"/>
    <property type="match status" value="1"/>
</dbReference>
<evidence type="ECO:0000256" key="1">
    <source>
        <dbReference type="SAM" id="MobiDB-lite"/>
    </source>
</evidence>
<name>A0A8S0VEM7_OLEEU</name>
<reference evidence="2 3" key="1">
    <citation type="submission" date="2019-12" db="EMBL/GenBank/DDBJ databases">
        <authorList>
            <person name="Alioto T."/>
            <person name="Alioto T."/>
            <person name="Gomez Garrido J."/>
        </authorList>
    </citation>
    <scope>NUCLEOTIDE SEQUENCE [LARGE SCALE GENOMIC DNA]</scope>
</reference>
<dbReference type="EMBL" id="CACTIH010009261">
    <property type="protein sequence ID" value="CAA3028551.1"/>
    <property type="molecule type" value="Genomic_DNA"/>
</dbReference>
<sequence length="118" mass="13634">MKTPGADKLVVQGNFRVEYGEKTIYSENTMKLKNQKIYMVKETEDLKGDEVKMTHFGKVFEDAATEKEGKREGRLTLESPSQKARKNTIFKKSNTIEDIVVMDYAQPRRKPPIHNKEP</sequence>
<dbReference type="InterPro" id="IPR053313">
    <property type="entry name" value="RGF"/>
</dbReference>
<feature type="region of interest" description="Disordered" evidence="1">
    <location>
        <begin position="65"/>
        <end position="87"/>
    </location>
</feature>
<dbReference type="Proteomes" id="UP000594638">
    <property type="component" value="Unassembled WGS sequence"/>
</dbReference>
<dbReference type="Gramene" id="OE9A060136T1">
    <property type="protein sequence ID" value="OE9A060136C1"/>
    <property type="gene ID" value="OE9A060136"/>
</dbReference>
<evidence type="ECO:0000313" key="2">
    <source>
        <dbReference type="EMBL" id="CAA3028551.1"/>
    </source>
</evidence>
<dbReference type="OrthoDB" id="1911637at2759"/>
<gene>
    <name evidence="2" type="ORF">OLEA9_A060136</name>
</gene>
<keyword evidence="3" id="KW-1185">Reference proteome</keyword>
<comment type="caution">
    <text evidence="2">The sequence shown here is derived from an EMBL/GenBank/DDBJ whole genome shotgun (WGS) entry which is preliminary data.</text>
</comment>
<feature type="compositionally biased region" description="Basic and acidic residues" evidence="1">
    <location>
        <begin position="65"/>
        <end position="75"/>
    </location>
</feature>
<dbReference type="PANTHER" id="PTHR34961">
    <property type="entry name" value="TRANSMEMBRANE PROTEIN"/>
    <property type="match status" value="1"/>
</dbReference>
<dbReference type="InterPro" id="IPR049306">
    <property type="entry name" value="GLV1-2"/>
</dbReference>
<accession>A0A8S0VEM7</accession>
<dbReference type="Pfam" id="PF21529">
    <property type="entry name" value="GLV1-2"/>
    <property type="match status" value="1"/>
</dbReference>
<protein>
    <submittedName>
        <fullName evidence="2">Uncharacterized protein</fullName>
    </submittedName>
</protein>
<dbReference type="AlphaFoldDB" id="A0A8S0VEM7"/>
<organism evidence="2 3">
    <name type="scientific">Olea europaea subsp. europaea</name>
    <dbReference type="NCBI Taxonomy" id="158383"/>
    <lineage>
        <taxon>Eukaryota</taxon>
        <taxon>Viridiplantae</taxon>
        <taxon>Streptophyta</taxon>
        <taxon>Embryophyta</taxon>
        <taxon>Tracheophyta</taxon>
        <taxon>Spermatophyta</taxon>
        <taxon>Magnoliopsida</taxon>
        <taxon>eudicotyledons</taxon>
        <taxon>Gunneridae</taxon>
        <taxon>Pentapetalae</taxon>
        <taxon>asterids</taxon>
        <taxon>lamiids</taxon>
        <taxon>Lamiales</taxon>
        <taxon>Oleaceae</taxon>
        <taxon>Oleeae</taxon>
        <taxon>Olea</taxon>
    </lineage>
</organism>